<organism evidence="3 5">
    <name type="scientific">Thermococcus thioreducens</name>
    <dbReference type="NCBI Taxonomy" id="277988"/>
    <lineage>
        <taxon>Archaea</taxon>
        <taxon>Methanobacteriati</taxon>
        <taxon>Methanobacteriota</taxon>
        <taxon>Thermococci</taxon>
        <taxon>Thermococcales</taxon>
        <taxon>Thermococcaceae</taxon>
        <taxon>Thermococcus</taxon>
    </lineage>
</organism>
<evidence type="ECO:0000313" key="6">
    <source>
        <dbReference type="Proteomes" id="UP000182125"/>
    </source>
</evidence>
<keyword evidence="1" id="KW-0472">Membrane</keyword>
<reference evidence="2 7" key="2">
    <citation type="submission" date="2016-04" db="EMBL/GenBank/DDBJ databases">
        <title>Complete genome sequence of Thermococcus thioreducens type strain OGL-20P.</title>
        <authorList>
            <person name="Oger P.M."/>
        </authorList>
    </citation>
    <scope>NUCLEOTIDE SEQUENCE [LARGE SCALE GENOMIC DNA]</scope>
    <source>
        <strain evidence="2 7">OGL-20P</strain>
    </source>
</reference>
<dbReference type="Proteomes" id="UP000051862">
    <property type="component" value="Unassembled WGS sequence"/>
</dbReference>
<accession>A0A0Q2REN5</accession>
<dbReference type="STRING" id="277988.SAMN05216170_0682"/>
<dbReference type="EMBL" id="FOIW01000001">
    <property type="protein sequence ID" value="SEV89174.1"/>
    <property type="molecule type" value="Genomic_DNA"/>
</dbReference>
<reference evidence="3 5" key="1">
    <citation type="submission" date="2015-08" db="EMBL/GenBank/DDBJ databases">
        <title>Thermococcus thioreducens DSM 14981 genome sequencing.</title>
        <authorList>
            <person name="Hong S.-J."/>
            <person name="Kim M.-C."/>
            <person name="Shin J.-H."/>
        </authorList>
    </citation>
    <scope>NUCLEOTIDE SEQUENCE [LARGE SCALE GENOMIC DNA]</scope>
    <source>
        <strain evidence="3 5">DSM 14981</strain>
    </source>
</reference>
<proteinExistence type="predicted"/>
<reference evidence="4 6" key="3">
    <citation type="submission" date="2016-10" db="EMBL/GenBank/DDBJ databases">
        <authorList>
            <person name="de Groot N.N."/>
        </authorList>
    </citation>
    <scope>NUCLEOTIDE SEQUENCE [LARGE SCALE GENOMIC DNA]</scope>
    <source>
        <strain evidence="4 6">OGL-20</strain>
    </source>
</reference>
<keyword evidence="7" id="KW-1185">Reference proteome</keyword>
<evidence type="ECO:0000256" key="1">
    <source>
        <dbReference type="SAM" id="Phobius"/>
    </source>
</evidence>
<feature type="transmembrane region" description="Helical" evidence="1">
    <location>
        <begin position="16"/>
        <end position="39"/>
    </location>
</feature>
<keyword evidence="1" id="KW-0812">Transmembrane</keyword>
<dbReference type="EMBL" id="CP015105">
    <property type="protein sequence ID" value="ASJ12537.1"/>
    <property type="molecule type" value="Genomic_DNA"/>
</dbReference>
<dbReference type="AlphaFoldDB" id="A0A0Q2REN5"/>
<gene>
    <name evidence="2" type="ORF">A3L14_06365</name>
    <name evidence="3" type="ORF">AMR53_05875</name>
    <name evidence="4" type="ORF">SAMN05216170_0682</name>
</gene>
<sequence length="74" mass="8367">MGPYFSQYIYAETPGYVAYLSIALWLVLLAVVAISMYSLSKSLNSLLWEMREINAAALELMNETSDVEKILEEV</sequence>
<evidence type="ECO:0000313" key="4">
    <source>
        <dbReference type="EMBL" id="SEV89174.1"/>
    </source>
</evidence>
<dbReference type="OrthoDB" id="100028at2157"/>
<evidence type="ECO:0000313" key="7">
    <source>
        <dbReference type="Proteomes" id="UP000250136"/>
    </source>
</evidence>
<dbReference type="Proteomes" id="UP000250136">
    <property type="component" value="Chromosome"/>
</dbReference>
<protein>
    <submittedName>
        <fullName evidence="3">Uncharacterized protein</fullName>
    </submittedName>
</protein>
<keyword evidence="1" id="KW-1133">Transmembrane helix</keyword>
<dbReference type="PATRIC" id="fig|277988.4.peg.1235"/>
<dbReference type="GeneID" id="33334030"/>
<evidence type="ECO:0000313" key="3">
    <source>
        <dbReference type="EMBL" id="KQH82462.1"/>
    </source>
</evidence>
<dbReference type="EMBL" id="LIXN01000008">
    <property type="protein sequence ID" value="KQH82462.1"/>
    <property type="molecule type" value="Genomic_DNA"/>
</dbReference>
<evidence type="ECO:0000313" key="5">
    <source>
        <dbReference type="Proteomes" id="UP000051862"/>
    </source>
</evidence>
<dbReference type="Proteomes" id="UP000182125">
    <property type="component" value="Unassembled WGS sequence"/>
</dbReference>
<dbReference type="KEGG" id="ttd:A3L14_06365"/>
<name>A0A0Q2REN5_9EURY</name>
<evidence type="ECO:0000313" key="2">
    <source>
        <dbReference type="EMBL" id="ASJ12537.1"/>
    </source>
</evidence>
<dbReference type="RefSeq" id="WP_055429357.1">
    <property type="nucleotide sequence ID" value="NZ_CP015105.1"/>
</dbReference>